<dbReference type="InterPro" id="IPR017853">
    <property type="entry name" value="GH"/>
</dbReference>
<name>A0A1N6EXL8_9FLAO</name>
<dbReference type="SUPFAM" id="SSF51445">
    <property type="entry name" value="(Trans)glycosidases"/>
    <property type="match status" value="1"/>
</dbReference>
<reference evidence="2" key="1">
    <citation type="submission" date="2016-11" db="EMBL/GenBank/DDBJ databases">
        <authorList>
            <person name="Varghese N."/>
            <person name="Submissions S."/>
        </authorList>
    </citation>
    <scope>NUCLEOTIDE SEQUENCE [LARGE SCALE GENOMIC DNA]</scope>
    <source>
        <strain evidence="2">DSM 27623</strain>
    </source>
</reference>
<organism evidence="1 2">
    <name type="scientific">Epilithonimonas zeae</name>
    <dbReference type="NCBI Taxonomy" id="1416779"/>
    <lineage>
        <taxon>Bacteria</taxon>
        <taxon>Pseudomonadati</taxon>
        <taxon>Bacteroidota</taxon>
        <taxon>Flavobacteriia</taxon>
        <taxon>Flavobacteriales</taxon>
        <taxon>Weeksellaceae</taxon>
        <taxon>Chryseobacterium group</taxon>
        <taxon>Epilithonimonas</taxon>
    </lineage>
</organism>
<gene>
    <name evidence="1" type="ORF">SAMN05444409_0913</name>
</gene>
<dbReference type="Gene3D" id="3.20.20.80">
    <property type="entry name" value="Glycosidases"/>
    <property type="match status" value="1"/>
</dbReference>
<dbReference type="EMBL" id="FSRK01000001">
    <property type="protein sequence ID" value="SIN87691.1"/>
    <property type="molecule type" value="Genomic_DNA"/>
</dbReference>
<evidence type="ECO:0000313" key="2">
    <source>
        <dbReference type="Proteomes" id="UP000185207"/>
    </source>
</evidence>
<protein>
    <recommendedName>
        <fullName evidence="3">Agarase</fullName>
    </recommendedName>
</protein>
<accession>A0A1N6EXL8</accession>
<evidence type="ECO:0000313" key="1">
    <source>
        <dbReference type="EMBL" id="SIN87691.1"/>
    </source>
</evidence>
<sequence>MKINFIQKSVIALITLSINNYSELKAQKSSINQASEKNYHSVLARLNAEDSLWKPYVAKTIDRLPGYQSSKDPATNKFGGYKTFQLEATGFFRTEKKDGRWWIVDPLGNPFIHKGVAVLNPGNSENQENAFNEKYKTGENWIAKETKFLKKNGFNGAGAWSNIDLIRSSAKPLVYTVIVSPMGTYKAEHIKKYNGKYEEAGWQGYRYDLVMVFDKEFDLYVDQEISKIFKYKDDQFLLGYFTDNELPWVDDALDRHLKYLKKDEAGYIVAKKWLDDRKHKNAFLEDITDADRQDFTGFYFETYMKKVTAAIKKYDPNHLYLGCRFNQELDELDNPKIFEVAGKYMDIISINHYRKWEPEQPILSNWMAWSGKPFIITEWYTKGEDSGLPNKTGAGWNVQTQKERGYFYQNFVIELLKSKGCVGWHWFRYQDNDPDNRKTDYSNRDSNKGIINSAYQYYRPLIDNMKIINDNIYGLSQYLDSK</sequence>
<evidence type="ECO:0008006" key="3">
    <source>
        <dbReference type="Google" id="ProtNLM"/>
    </source>
</evidence>
<proteinExistence type="predicted"/>
<keyword evidence="2" id="KW-1185">Reference proteome</keyword>
<dbReference type="AlphaFoldDB" id="A0A1N6EXL8"/>
<dbReference type="Proteomes" id="UP000185207">
    <property type="component" value="Unassembled WGS sequence"/>
</dbReference>
<dbReference type="STRING" id="1416779.SAMN05444409_0913"/>